<dbReference type="EMBL" id="CYXM01000003">
    <property type="protein sequence ID" value="CUM83653.1"/>
    <property type="molecule type" value="Genomic_DNA"/>
</dbReference>
<accession>A0A173S044</accession>
<protein>
    <submittedName>
        <fullName evidence="1">Uncharacterized protein</fullName>
    </submittedName>
</protein>
<organism evidence="1 2">
    <name type="scientific">Agathobacter rectalis</name>
    <dbReference type="NCBI Taxonomy" id="39491"/>
    <lineage>
        <taxon>Bacteria</taxon>
        <taxon>Bacillati</taxon>
        <taxon>Bacillota</taxon>
        <taxon>Clostridia</taxon>
        <taxon>Lachnospirales</taxon>
        <taxon>Lachnospiraceae</taxon>
        <taxon>Agathobacter</taxon>
    </lineage>
</organism>
<dbReference type="Proteomes" id="UP000095673">
    <property type="component" value="Unassembled WGS sequence"/>
</dbReference>
<proteinExistence type="predicted"/>
<dbReference type="RefSeq" id="WP_055237417.1">
    <property type="nucleotide sequence ID" value="NZ_CYXM01000003.1"/>
</dbReference>
<dbReference type="AlphaFoldDB" id="A0A173S044"/>
<gene>
    <name evidence="1" type="ORF">ERS852580_00751</name>
</gene>
<evidence type="ECO:0000313" key="2">
    <source>
        <dbReference type="Proteomes" id="UP000095673"/>
    </source>
</evidence>
<sequence>MIDFDNPNTFPKELKNWGTEFEKMILRRVNMDNIEEWWQIEHQLQDIRIGESKLVNDFVKENMDTEIAVCHCTRILDENEYWKHGLVTAGGKNSAGEKRLRKLLVDIGLDDDKIEEVFSHVCYLWNRDKQSRTKSVHFFADKSQVYKDDQLNHFAINLGGEILRWSLDAIDRELYKKEPYKRLWIMGTPSVITFKVKLSDIHEIYRNSLIAEIVKYNITKYLFGFDYEFEFTGMTVGDVPPQNILSIEVIKDYIQMQEKYSDYEGFYDELKS</sequence>
<name>A0A173S044_9FIRM</name>
<reference evidence="1 2" key="1">
    <citation type="submission" date="2015-09" db="EMBL/GenBank/DDBJ databases">
        <authorList>
            <consortium name="Pathogen Informatics"/>
        </authorList>
    </citation>
    <scope>NUCLEOTIDE SEQUENCE [LARGE SCALE GENOMIC DNA]</scope>
    <source>
        <strain evidence="1 2">2789STDY5834968</strain>
    </source>
</reference>
<evidence type="ECO:0000313" key="1">
    <source>
        <dbReference type="EMBL" id="CUM83653.1"/>
    </source>
</evidence>